<keyword evidence="3" id="KW-1185">Reference proteome</keyword>
<dbReference type="EC" id="3.6.1.5" evidence="2"/>
<evidence type="ECO:0000313" key="3">
    <source>
        <dbReference type="Proteomes" id="UP001567538"/>
    </source>
</evidence>
<reference evidence="2 3" key="1">
    <citation type="submission" date="2024-06" db="EMBL/GenBank/DDBJ databases">
        <title>A chromosome level genome sequence of Diviner's sage (Salvia divinorum).</title>
        <authorList>
            <person name="Ford S.A."/>
            <person name="Ro D.-K."/>
            <person name="Ness R.W."/>
            <person name="Phillips M.A."/>
        </authorList>
    </citation>
    <scope>NUCLEOTIDE SEQUENCE [LARGE SCALE GENOMIC DNA]</scope>
    <source>
        <strain evidence="2">SAF-2024a</strain>
        <tissue evidence="2">Leaf</tissue>
    </source>
</reference>
<feature type="transmembrane region" description="Helical" evidence="1">
    <location>
        <begin position="206"/>
        <end position="224"/>
    </location>
</feature>
<proteinExistence type="predicted"/>
<dbReference type="EMBL" id="JBEAFC010000001">
    <property type="protein sequence ID" value="KAL1569911.1"/>
    <property type="molecule type" value="Genomic_DNA"/>
</dbReference>
<dbReference type="AlphaFoldDB" id="A0ABD1IML7"/>
<organism evidence="2 3">
    <name type="scientific">Salvia divinorum</name>
    <name type="common">Maria pastora</name>
    <name type="synonym">Diviner's sage</name>
    <dbReference type="NCBI Taxonomy" id="28513"/>
    <lineage>
        <taxon>Eukaryota</taxon>
        <taxon>Viridiplantae</taxon>
        <taxon>Streptophyta</taxon>
        <taxon>Embryophyta</taxon>
        <taxon>Tracheophyta</taxon>
        <taxon>Spermatophyta</taxon>
        <taxon>Magnoliopsida</taxon>
        <taxon>eudicotyledons</taxon>
        <taxon>Gunneridae</taxon>
        <taxon>Pentapetalae</taxon>
        <taxon>asterids</taxon>
        <taxon>lamiids</taxon>
        <taxon>Lamiales</taxon>
        <taxon>Lamiaceae</taxon>
        <taxon>Nepetoideae</taxon>
        <taxon>Mentheae</taxon>
        <taxon>Salviinae</taxon>
        <taxon>Salvia</taxon>
        <taxon>Salvia subgen. Calosphace</taxon>
    </lineage>
</organism>
<dbReference type="GO" id="GO:0004050">
    <property type="term" value="F:apyrase activity"/>
    <property type="evidence" value="ECO:0007669"/>
    <property type="project" value="UniProtKB-EC"/>
</dbReference>
<evidence type="ECO:0000256" key="1">
    <source>
        <dbReference type="SAM" id="Phobius"/>
    </source>
</evidence>
<keyword evidence="1" id="KW-0812">Transmembrane</keyword>
<sequence>MTSDQSLLSGHQELAAKCLHVEEPIDPCTPREYASEKEARRLSPTTSLVKKGDTCLLCPQVFSYRTCYISSSFIPKLQEFHSHFKLIIQPCSISFLFLLIVGAGEEFCSNDWSKLTKKYSFLQAEDLIHYCWSSAYIVAMLHDSLKIVLDDKWYIFKASSIGSWEARDSLCIPLDWVLGAFVLQSAADLDADWLIPVIGGGESSHLSLLIGIFLMVVLVPWFVVRRPKPQLKMIYALEKGKYITMFISRYS</sequence>
<evidence type="ECO:0000313" key="2">
    <source>
        <dbReference type="EMBL" id="KAL1569911.1"/>
    </source>
</evidence>
<name>A0ABD1IML7_SALDI</name>
<keyword evidence="1" id="KW-0472">Membrane</keyword>
<gene>
    <name evidence="2" type="ORF">AAHA92_01326</name>
</gene>
<comment type="caution">
    <text evidence="2">The sequence shown here is derived from an EMBL/GenBank/DDBJ whole genome shotgun (WGS) entry which is preliminary data.</text>
</comment>
<dbReference type="Gene3D" id="3.30.420.150">
    <property type="entry name" value="Exopolyphosphatase. Domain 2"/>
    <property type="match status" value="1"/>
</dbReference>
<keyword evidence="2" id="KW-0378">Hydrolase</keyword>
<protein>
    <submittedName>
        <fullName evidence="2">Apyrase</fullName>
        <ecNumber evidence="2">3.6.1.5</ecNumber>
    </submittedName>
</protein>
<dbReference type="Proteomes" id="UP001567538">
    <property type="component" value="Unassembled WGS sequence"/>
</dbReference>
<accession>A0ABD1IML7</accession>
<keyword evidence="1" id="KW-1133">Transmembrane helix</keyword>